<dbReference type="Proteomes" id="UP000318288">
    <property type="component" value="Unassembled WGS sequence"/>
</dbReference>
<keyword evidence="6" id="KW-0684">Rhamnose metabolism</keyword>
<keyword evidence="4" id="KW-0238">DNA-binding</keyword>
<evidence type="ECO:0000256" key="3">
    <source>
        <dbReference type="ARBA" id="ARBA00023015"/>
    </source>
</evidence>
<dbReference type="GO" id="GO:0043565">
    <property type="term" value="F:sequence-specific DNA binding"/>
    <property type="evidence" value="ECO:0007669"/>
    <property type="project" value="InterPro"/>
</dbReference>
<dbReference type="GO" id="GO:0003700">
    <property type="term" value="F:DNA-binding transcription factor activity"/>
    <property type="evidence" value="ECO:0007669"/>
    <property type="project" value="InterPro"/>
</dbReference>
<dbReference type="CDD" id="cd06977">
    <property type="entry name" value="cupin_RhaR_RhaS-like_N"/>
    <property type="match status" value="1"/>
</dbReference>
<dbReference type="SMART" id="SM00342">
    <property type="entry name" value="HTH_ARAC"/>
    <property type="match status" value="1"/>
</dbReference>
<evidence type="ECO:0000256" key="4">
    <source>
        <dbReference type="ARBA" id="ARBA00023125"/>
    </source>
</evidence>
<dbReference type="Gene3D" id="2.60.120.10">
    <property type="entry name" value="Jelly Rolls"/>
    <property type="match status" value="1"/>
</dbReference>
<organism evidence="8 9">
    <name type="scientific">Rubripirellula tenax</name>
    <dbReference type="NCBI Taxonomy" id="2528015"/>
    <lineage>
        <taxon>Bacteria</taxon>
        <taxon>Pseudomonadati</taxon>
        <taxon>Planctomycetota</taxon>
        <taxon>Planctomycetia</taxon>
        <taxon>Pirellulales</taxon>
        <taxon>Pirellulaceae</taxon>
        <taxon>Rubripirellula</taxon>
    </lineage>
</organism>
<keyword evidence="9" id="KW-1185">Reference proteome</keyword>
<dbReference type="InterPro" id="IPR050204">
    <property type="entry name" value="AraC_XylS_family_regulators"/>
</dbReference>
<dbReference type="InterPro" id="IPR018060">
    <property type="entry name" value="HTH_AraC"/>
</dbReference>
<dbReference type="InterPro" id="IPR047220">
    <property type="entry name" value="RhaR_RhaS-like_N"/>
</dbReference>
<name>A0A5C6F837_9BACT</name>
<evidence type="ECO:0000256" key="2">
    <source>
        <dbReference type="ARBA" id="ARBA00022737"/>
    </source>
</evidence>
<dbReference type="InterPro" id="IPR037923">
    <property type="entry name" value="HTH-like"/>
</dbReference>
<evidence type="ECO:0000256" key="5">
    <source>
        <dbReference type="ARBA" id="ARBA00023163"/>
    </source>
</evidence>
<keyword evidence="1" id="KW-0963">Cytoplasm</keyword>
<proteinExistence type="predicted"/>
<keyword evidence="2" id="KW-0677">Repeat</keyword>
<dbReference type="InterPro" id="IPR020449">
    <property type="entry name" value="Tscrpt_reg_AraC-type_HTH"/>
</dbReference>
<dbReference type="Pfam" id="PF02311">
    <property type="entry name" value="AraC_binding"/>
    <property type="match status" value="1"/>
</dbReference>
<dbReference type="PROSITE" id="PS01124">
    <property type="entry name" value="HTH_ARAC_FAMILY_2"/>
    <property type="match status" value="1"/>
</dbReference>
<protein>
    <submittedName>
        <fullName evidence="8">HTH-type transcriptional activator RhaR</fullName>
    </submittedName>
</protein>
<evidence type="ECO:0000259" key="7">
    <source>
        <dbReference type="PROSITE" id="PS01124"/>
    </source>
</evidence>
<sequence>MAVAFRLLELYWPVRRHWSVFWPMQVLKKEDWFHKDGFPIVVERRDPQEPFGLHSHEFSEIVIITGGHGVHITGEDSYEVTTGDTFVIGGARPHDYLNMDQLRLINILFDADDLPMGMGDLQSLPGYHALFTLEPAWRKRHMFSSRLQLSPLDLVAAMRLVDQLDAELTERDPGFGVMATTALLQLATFLSRCYSKSRSPQSKSLLRVADAISHIERHYADPITLDELIDISGMSRRNFLRTFESTMGCPPIKYLIQLRVRQACLMLQRGERSVTDIALAVGFSDSNYFSRQFRVFMGVSPREYRNRNAPAS</sequence>
<dbReference type="SUPFAM" id="SSF51215">
    <property type="entry name" value="Regulatory protein AraC"/>
    <property type="match status" value="1"/>
</dbReference>
<dbReference type="AlphaFoldDB" id="A0A5C6F837"/>
<gene>
    <name evidence="8" type="primary">rhaR_2</name>
    <name evidence="8" type="ORF">Poly51_25600</name>
</gene>
<dbReference type="InterPro" id="IPR003313">
    <property type="entry name" value="AraC-bd"/>
</dbReference>
<dbReference type="EMBL" id="SJPW01000003">
    <property type="protein sequence ID" value="TWU56644.1"/>
    <property type="molecule type" value="Genomic_DNA"/>
</dbReference>
<feature type="domain" description="HTH araC/xylS-type" evidence="7">
    <location>
        <begin position="209"/>
        <end position="307"/>
    </location>
</feature>
<dbReference type="Gene3D" id="1.10.10.60">
    <property type="entry name" value="Homeodomain-like"/>
    <property type="match status" value="1"/>
</dbReference>
<evidence type="ECO:0000256" key="1">
    <source>
        <dbReference type="ARBA" id="ARBA00022490"/>
    </source>
</evidence>
<dbReference type="PANTHER" id="PTHR46796">
    <property type="entry name" value="HTH-TYPE TRANSCRIPTIONAL ACTIVATOR RHAS-RELATED"/>
    <property type="match status" value="1"/>
</dbReference>
<evidence type="ECO:0000256" key="6">
    <source>
        <dbReference type="ARBA" id="ARBA00023308"/>
    </source>
</evidence>
<dbReference type="SUPFAM" id="SSF46689">
    <property type="entry name" value="Homeodomain-like"/>
    <property type="match status" value="2"/>
</dbReference>
<evidence type="ECO:0000313" key="8">
    <source>
        <dbReference type="EMBL" id="TWU56644.1"/>
    </source>
</evidence>
<dbReference type="PRINTS" id="PR00032">
    <property type="entry name" value="HTHARAC"/>
</dbReference>
<accession>A0A5C6F837</accession>
<keyword evidence="5" id="KW-0804">Transcription</keyword>
<dbReference type="Pfam" id="PF12833">
    <property type="entry name" value="HTH_18"/>
    <property type="match status" value="1"/>
</dbReference>
<dbReference type="InterPro" id="IPR009057">
    <property type="entry name" value="Homeodomain-like_sf"/>
</dbReference>
<dbReference type="InterPro" id="IPR014710">
    <property type="entry name" value="RmlC-like_jellyroll"/>
</dbReference>
<keyword evidence="3" id="KW-0805">Transcription regulation</keyword>
<reference evidence="8 9" key="1">
    <citation type="submission" date="2019-02" db="EMBL/GenBank/DDBJ databases">
        <title>Deep-cultivation of Planctomycetes and their phenomic and genomic characterization uncovers novel biology.</title>
        <authorList>
            <person name="Wiegand S."/>
            <person name="Jogler M."/>
            <person name="Boedeker C."/>
            <person name="Pinto D."/>
            <person name="Vollmers J."/>
            <person name="Rivas-Marin E."/>
            <person name="Kohn T."/>
            <person name="Peeters S.H."/>
            <person name="Heuer A."/>
            <person name="Rast P."/>
            <person name="Oberbeckmann S."/>
            <person name="Bunk B."/>
            <person name="Jeske O."/>
            <person name="Meyerdierks A."/>
            <person name="Storesund J.E."/>
            <person name="Kallscheuer N."/>
            <person name="Luecker S."/>
            <person name="Lage O.M."/>
            <person name="Pohl T."/>
            <person name="Merkel B.J."/>
            <person name="Hornburger P."/>
            <person name="Mueller R.-W."/>
            <person name="Bruemmer F."/>
            <person name="Labrenz M."/>
            <person name="Spormann A.M."/>
            <person name="Op Den Camp H."/>
            <person name="Overmann J."/>
            <person name="Amann R."/>
            <person name="Jetten M.S.M."/>
            <person name="Mascher T."/>
            <person name="Medema M.H."/>
            <person name="Devos D.P."/>
            <person name="Kaster A.-K."/>
            <person name="Ovreas L."/>
            <person name="Rohde M."/>
            <person name="Galperin M.Y."/>
            <person name="Jogler C."/>
        </authorList>
    </citation>
    <scope>NUCLEOTIDE SEQUENCE [LARGE SCALE GENOMIC DNA]</scope>
    <source>
        <strain evidence="8 9">Poly51</strain>
    </source>
</reference>
<comment type="caution">
    <text evidence="8">The sequence shown here is derived from an EMBL/GenBank/DDBJ whole genome shotgun (WGS) entry which is preliminary data.</text>
</comment>
<evidence type="ECO:0000313" key="9">
    <source>
        <dbReference type="Proteomes" id="UP000318288"/>
    </source>
</evidence>